<feature type="domain" description="Glycosyltransferase 2-like" evidence="1">
    <location>
        <begin position="6"/>
        <end position="167"/>
    </location>
</feature>
<dbReference type="PANTHER" id="PTHR48090:SF7">
    <property type="entry name" value="RFBJ PROTEIN"/>
    <property type="match status" value="1"/>
</dbReference>
<dbReference type="GO" id="GO:0016740">
    <property type="term" value="F:transferase activity"/>
    <property type="evidence" value="ECO:0007669"/>
    <property type="project" value="UniProtKB-KW"/>
</dbReference>
<dbReference type="InterPro" id="IPR050256">
    <property type="entry name" value="Glycosyltransferase_2"/>
</dbReference>
<keyword evidence="2" id="KW-0808">Transferase</keyword>
<dbReference type="EMBL" id="NZBU01000002">
    <property type="protein sequence ID" value="MAG21808.1"/>
    <property type="molecule type" value="Genomic_DNA"/>
</dbReference>
<comment type="caution">
    <text evidence="2">The sequence shown here is derived from an EMBL/GenBank/DDBJ whole genome shotgun (WGS) entry which is preliminary data.</text>
</comment>
<dbReference type="SUPFAM" id="SSF53448">
    <property type="entry name" value="Nucleotide-diphospho-sugar transferases"/>
    <property type="match status" value="1"/>
</dbReference>
<evidence type="ECO:0000259" key="1">
    <source>
        <dbReference type="Pfam" id="PF00535"/>
    </source>
</evidence>
<dbReference type="Gene3D" id="3.90.550.10">
    <property type="entry name" value="Spore Coat Polysaccharide Biosynthesis Protein SpsA, Chain A"/>
    <property type="match status" value="1"/>
</dbReference>
<dbReference type="PANTHER" id="PTHR48090">
    <property type="entry name" value="UNDECAPRENYL-PHOSPHATE 4-DEOXY-4-FORMAMIDO-L-ARABINOSE TRANSFERASE-RELATED"/>
    <property type="match status" value="1"/>
</dbReference>
<reference evidence="3" key="1">
    <citation type="submission" date="2017-09" db="EMBL/GenBank/DDBJ databases">
        <title>The Reconstruction of 2,631 Draft Metagenome-Assembled Genomes from the Global Oceans.</title>
        <authorList>
            <person name="Tully B.J."/>
            <person name="Graham E.D."/>
            <person name="Heidelberg J.F."/>
        </authorList>
    </citation>
    <scope>NUCLEOTIDE SEQUENCE [LARGE SCALE GENOMIC DNA]</scope>
</reference>
<dbReference type="InterPro" id="IPR029044">
    <property type="entry name" value="Nucleotide-diphossugar_trans"/>
</dbReference>
<dbReference type="CDD" id="cd04179">
    <property type="entry name" value="DPM_DPG-synthase_like"/>
    <property type="match status" value="1"/>
</dbReference>
<dbReference type="Pfam" id="PF00535">
    <property type="entry name" value="Glycos_transf_2"/>
    <property type="match status" value="1"/>
</dbReference>
<gene>
    <name evidence="2" type="ORF">CL943_00690</name>
</gene>
<evidence type="ECO:0000313" key="3">
    <source>
        <dbReference type="Proteomes" id="UP000226592"/>
    </source>
</evidence>
<organism evidence="2 3">
    <name type="scientific">Candidatus Iainarchaeum sp</name>
    <dbReference type="NCBI Taxonomy" id="3101447"/>
    <lineage>
        <taxon>Archaea</taxon>
        <taxon>Candidatus Iainarchaeota</taxon>
        <taxon>Candidatus Iainarchaeia</taxon>
        <taxon>Candidatus Iainarchaeales</taxon>
        <taxon>Candidatus Iainarchaeaceae</taxon>
        <taxon>Candidatus Iainarchaeum</taxon>
    </lineage>
</organism>
<accession>A0A2D6M058</accession>
<evidence type="ECO:0000313" key="2">
    <source>
        <dbReference type="EMBL" id="MAG21808.1"/>
    </source>
</evidence>
<dbReference type="AlphaFoldDB" id="A0A2D6M058"/>
<proteinExistence type="predicted"/>
<name>A0A2D6M058_9ARCH</name>
<dbReference type="InterPro" id="IPR001173">
    <property type="entry name" value="Glyco_trans_2-like"/>
</dbReference>
<dbReference type="Proteomes" id="UP000226592">
    <property type="component" value="Unassembled WGS sequence"/>
</dbReference>
<protein>
    <submittedName>
        <fullName evidence="2">Glycosyl transferase</fullName>
    </submittedName>
</protein>
<sequence length="228" mass="25359">MEKLVSIIVPAYNEESRIAQALEELKQASFAEHGFEKEIIIVNDGSRDNTLGILKKVKGIKLVSYAENRGKGFALRQGFKEAKGSVIAIQDADLEYDPTNISLLLKEILSGHNVVFGSRFKGKPKKMTFTFYFGNKFLSVLTSLLFGQEITDMETCQKVFTKGALDKISLSANGFDIEPELTAKFMKAGHQILELPISYDAREKEEKKIGVSDGIKAAFVLLRIKIFG</sequence>